<dbReference type="AlphaFoldDB" id="A0A2J6R347"/>
<dbReference type="SMART" id="SM00066">
    <property type="entry name" value="GAL4"/>
    <property type="match status" value="1"/>
</dbReference>
<keyword evidence="3" id="KW-0805">Transcription regulation</keyword>
<evidence type="ECO:0000256" key="6">
    <source>
        <dbReference type="ARBA" id="ARBA00023242"/>
    </source>
</evidence>
<keyword evidence="2" id="KW-0862">Zinc</keyword>
<dbReference type="GO" id="GO:0008270">
    <property type="term" value="F:zinc ion binding"/>
    <property type="evidence" value="ECO:0007669"/>
    <property type="project" value="InterPro"/>
</dbReference>
<dbReference type="PANTHER" id="PTHR36206">
    <property type="entry name" value="ASPERCRYPTIN BIOSYNTHESIS CLUSTER-SPECIFIC TRANSCRIPTION REGULATOR ATNN-RELATED"/>
    <property type="match status" value="1"/>
</dbReference>
<evidence type="ECO:0000313" key="9">
    <source>
        <dbReference type="EMBL" id="PMD32947.1"/>
    </source>
</evidence>
<dbReference type="GO" id="GO:0000981">
    <property type="term" value="F:DNA-binding transcription factor activity, RNA polymerase II-specific"/>
    <property type="evidence" value="ECO:0007669"/>
    <property type="project" value="InterPro"/>
</dbReference>
<proteinExistence type="predicted"/>
<keyword evidence="1" id="KW-0479">Metal-binding</keyword>
<dbReference type="CDD" id="cd00067">
    <property type="entry name" value="GAL4"/>
    <property type="match status" value="1"/>
</dbReference>
<keyword evidence="5" id="KW-0804">Transcription</keyword>
<dbReference type="SUPFAM" id="SSF57701">
    <property type="entry name" value="Zn2/Cys6 DNA-binding domain"/>
    <property type="match status" value="1"/>
</dbReference>
<evidence type="ECO:0000256" key="3">
    <source>
        <dbReference type="ARBA" id="ARBA00023015"/>
    </source>
</evidence>
<dbReference type="PANTHER" id="PTHR36206:SF4">
    <property type="entry name" value="HYPOTHETICAL CONSERVED PROTEIN (EUROFUNG)-RELATED"/>
    <property type="match status" value="1"/>
</dbReference>
<accession>A0A2J6R347</accession>
<name>A0A2J6R347_HYAVF</name>
<evidence type="ECO:0000313" key="10">
    <source>
        <dbReference type="Proteomes" id="UP000235786"/>
    </source>
</evidence>
<dbReference type="Proteomes" id="UP000235786">
    <property type="component" value="Unassembled WGS sequence"/>
</dbReference>
<sequence>MMKMGQSNALGERGPQKKERFHHKSKTGCKTCKIRKVKCDEARPICQRCIKFGLGCDGYDDESRAIQPSKFSHGQVFPNPQKGAVVPRIQPPPAILCRSPQRSLFSNQQEARYFQAFTTHTASQLKGLFASNLWNHLVLQACESNVSLRHAVIAIGALDPKTWRGPAESDEETSRRPFAYHEHSIAIRDMRTAAMQESLDFRTRPMACLLFICFEIYHCNKTSAVAQITVMSSLLETSSKHSHITIYDLDDELLESFRELEVQALVQNCYGKDMIGTQQRLSCRQTMRSKIPIRFATLRQARSVFHVLAMRRLHWQGTSRYEWPWYLTTQTMGSMTDPPPNEWTSNEEWCLERDRRFEEYTAWSNAFQPLLLAARASTQPAEARQANVLRMTYLYTYLSLMTRMLSPQESYYGQTARLTELLGLLNSLLESCPEDYGFSMECNFLVPLSVVSYQFRHRALRQEAIRLLLAYPRREGLWDGVLIAKYSQWLAEIEEEGLEDEEYVPLDLVGGLVAADHDPIRRTVRLVAFKRVRNPVGTMVRREAVLSW</sequence>
<dbReference type="InterPro" id="IPR052360">
    <property type="entry name" value="Transcr_Regulatory_Proteins"/>
</dbReference>
<dbReference type="GO" id="GO:0003677">
    <property type="term" value="F:DNA binding"/>
    <property type="evidence" value="ECO:0007669"/>
    <property type="project" value="UniProtKB-KW"/>
</dbReference>
<dbReference type="InterPro" id="IPR001138">
    <property type="entry name" value="Zn2Cys6_DnaBD"/>
</dbReference>
<dbReference type="PROSITE" id="PS00463">
    <property type="entry name" value="ZN2_CY6_FUNGAL_1"/>
    <property type="match status" value="1"/>
</dbReference>
<protein>
    <recommendedName>
        <fullName evidence="8">Zn(2)-C6 fungal-type domain-containing protein</fullName>
    </recommendedName>
</protein>
<keyword evidence="4" id="KW-0238">DNA-binding</keyword>
<dbReference type="InterPro" id="IPR036864">
    <property type="entry name" value="Zn2-C6_fun-type_DNA-bd_sf"/>
</dbReference>
<dbReference type="Pfam" id="PF00172">
    <property type="entry name" value="Zn_clus"/>
    <property type="match status" value="1"/>
</dbReference>
<evidence type="ECO:0000256" key="4">
    <source>
        <dbReference type="ARBA" id="ARBA00023125"/>
    </source>
</evidence>
<evidence type="ECO:0000259" key="8">
    <source>
        <dbReference type="PROSITE" id="PS50048"/>
    </source>
</evidence>
<evidence type="ECO:0000256" key="7">
    <source>
        <dbReference type="SAM" id="MobiDB-lite"/>
    </source>
</evidence>
<dbReference type="OrthoDB" id="3598904at2759"/>
<gene>
    <name evidence="9" type="ORF">L207DRAFT_571740</name>
</gene>
<reference evidence="9 10" key="1">
    <citation type="submission" date="2016-04" db="EMBL/GenBank/DDBJ databases">
        <title>A degradative enzymes factory behind the ericoid mycorrhizal symbiosis.</title>
        <authorList>
            <consortium name="DOE Joint Genome Institute"/>
            <person name="Martino E."/>
            <person name="Morin E."/>
            <person name="Grelet G."/>
            <person name="Kuo A."/>
            <person name="Kohler A."/>
            <person name="Daghino S."/>
            <person name="Barry K."/>
            <person name="Choi C."/>
            <person name="Cichocki N."/>
            <person name="Clum A."/>
            <person name="Copeland A."/>
            <person name="Hainaut M."/>
            <person name="Haridas S."/>
            <person name="Labutti K."/>
            <person name="Lindquist E."/>
            <person name="Lipzen A."/>
            <person name="Khouja H.-R."/>
            <person name="Murat C."/>
            <person name="Ohm R."/>
            <person name="Olson A."/>
            <person name="Spatafora J."/>
            <person name="Veneault-Fourrey C."/>
            <person name="Henrissat B."/>
            <person name="Grigoriev I."/>
            <person name="Martin F."/>
            <person name="Perotto S."/>
        </authorList>
    </citation>
    <scope>NUCLEOTIDE SEQUENCE [LARGE SCALE GENOMIC DNA]</scope>
    <source>
        <strain evidence="9 10">F</strain>
    </source>
</reference>
<organism evidence="9 10">
    <name type="scientific">Hyaloscypha variabilis (strain UAMH 11265 / GT02V1 / F)</name>
    <name type="common">Meliniomyces variabilis</name>
    <dbReference type="NCBI Taxonomy" id="1149755"/>
    <lineage>
        <taxon>Eukaryota</taxon>
        <taxon>Fungi</taxon>
        <taxon>Dikarya</taxon>
        <taxon>Ascomycota</taxon>
        <taxon>Pezizomycotina</taxon>
        <taxon>Leotiomycetes</taxon>
        <taxon>Helotiales</taxon>
        <taxon>Hyaloscyphaceae</taxon>
        <taxon>Hyaloscypha</taxon>
        <taxon>Hyaloscypha variabilis</taxon>
    </lineage>
</organism>
<dbReference type="PROSITE" id="PS50048">
    <property type="entry name" value="ZN2_CY6_FUNGAL_2"/>
    <property type="match status" value="1"/>
</dbReference>
<evidence type="ECO:0000256" key="2">
    <source>
        <dbReference type="ARBA" id="ARBA00022833"/>
    </source>
</evidence>
<evidence type="ECO:0000256" key="1">
    <source>
        <dbReference type="ARBA" id="ARBA00022723"/>
    </source>
</evidence>
<keyword evidence="10" id="KW-1185">Reference proteome</keyword>
<feature type="region of interest" description="Disordered" evidence="7">
    <location>
        <begin position="1"/>
        <end position="22"/>
    </location>
</feature>
<feature type="domain" description="Zn(2)-C6 fungal-type" evidence="8">
    <location>
        <begin position="28"/>
        <end position="56"/>
    </location>
</feature>
<keyword evidence="6" id="KW-0539">Nucleus</keyword>
<dbReference type="Gene3D" id="4.10.240.10">
    <property type="entry name" value="Zn(2)-C6 fungal-type DNA-binding domain"/>
    <property type="match status" value="1"/>
</dbReference>
<evidence type="ECO:0000256" key="5">
    <source>
        <dbReference type="ARBA" id="ARBA00023163"/>
    </source>
</evidence>
<dbReference type="EMBL" id="KZ613957">
    <property type="protein sequence ID" value="PMD32947.1"/>
    <property type="molecule type" value="Genomic_DNA"/>
</dbReference>